<evidence type="ECO:0000313" key="2">
    <source>
        <dbReference type="Proteomes" id="UP001424741"/>
    </source>
</evidence>
<keyword evidence="2" id="KW-1185">Reference proteome</keyword>
<organism evidence="1 2">
    <name type="scientific">Rubritalea halochordaticola</name>
    <dbReference type="NCBI Taxonomy" id="714537"/>
    <lineage>
        <taxon>Bacteria</taxon>
        <taxon>Pseudomonadati</taxon>
        <taxon>Verrucomicrobiota</taxon>
        <taxon>Verrucomicrobiia</taxon>
        <taxon>Verrucomicrobiales</taxon>
        <taxon>Rubritaleaceae</taxon>
        <taxon>Rubritalea</taxon>
    </lineage>
</organism>
<dbReference type="Proteomes" id="UP001424741">
    <property type="component" value="Unassembled WGS sequence"/>
</dbReference>
<gene>
    <name evidence="1" type="ORF">Rhal01_02520</name>
</gene>
<name>A0ABP9V4S1_9BACT</name>
<accession>A0ABP9V4S1</accession>
<sequence>MRLLLIVLLSLTSLLGGEKVLPEGWKFEVGVRGGEGKHQISERLKLYGKMRFEGGKPGCEEELVVNYLKTPDKLKRVNQVTLHADEVLKAFRAASQGEDYQAEKDLKGEKVKYASYPAEGGYSVRLTLDGKIEEFTPGEVKEFWEIRKMMDAAKAWYEKLVVAEALPEWTPGARPPLQRNTAIKIPCGEVKLDAMGIEYELRFMSGLEYGFYWMARTVTFGEKHKASANNARYLDLMILDVGNRLDNGNEIERELKSESSHAKFFLKGNLKDQCVELLCVPNEGKAVKARITVEQVELLRQIVERKDKRTEWLNKHRHLFYEWQRRPICDDTAFNIEMRISRAQSKQPGPLVLRVFREKDTLSREMSPLQVELRWAMFQPGFAAIDRDLLAELCLACEAAAAKKKYIKMIGSETVLQSTEQQGQWVVKLRHHDKRLTLDSAQLGDLKWALQQANEVYDWYDLLTKSQEIPQATAELHPPVVDEIHMMLEITHLTEGSKNGGRMDFLSRVYRTAQGEIEQKFDLRWNDDEESYLIESGLNDELVKHLKPAMEAVVKGEVYQKLCGKEYEERFFLEVKPSSRDIDLYYYPSGTSDPKYMDLEYNWQNHYPRLRYHMEEEAKWLEKHPEVFFTLKK</sequence>
<evidence type="ECO:0000313" key="1">
    <source>
        <dbReference type="EMBL" id="GAA5496337.1"/>
    </source>
</evidence>
<reference evidence="1 2" key="1">
    <citation type="submission" date="2024-02" db="EMBL/GenBank/DDBJ databases">
        <title>Rubritalea halochordaticola NBRC 107102.</title>
        <authorList>
            <person name="Ichikawa N."/>
            <person name="Katano-Makiyama Y."/>
            <person name="Hidaka K."/>
        </authorList>
    </citation>
    <scope>NUCLEOTIDE SEQUENCE [LARGE SCALE GENOMIC DNA]</scope>
    <source>
        <strain evidence="1 2">NBRC 107102</strain>
    </source>
</reference>
<comment type="caution">
    <text evidence="1">The sequence shown here is derived from an EMBL/GenBank/DDBJ whole genome shotgun (WGS) entry which is preliminary data.</text>
</comment>
<proteinExistence type="predicted"/>
<protein>
    <submittedName>
        <fullName evidence="1">Uncharacterized protein</fullName>
    </submittedName>
</protein>
<dbReference type="EMBL" id="BAABRL010000008">
    <property type="protein sequence ID" value="GAA5496337.1"/>
    <property type="molecule type" value="Genomic_DNA"/>
</dbReference>